<dbReference type="PROSITE" id="PS51215">
    <property type="entry name" value="AWS"/>
    <property type="match status" value="1"/>
</dbReference>
<evidence type="ECO:0000256" key="14">
    <source>
        <dbReference type="ARBA" id="ARBA00047545"/>
    </source>
</evidence>
<dbReference type="GO" id="GO:0006354">
    <property type="term" value="P:DNA-templated transcription elongation"/>
    <property type="evidence" value="ECO:0007669"/>
    <property type="project" value="EnsemblFungi"/>
</dbReference>
<keyword evidence="6" id="KW-0678">Repressor</keyword>
<keyword evidence="7" id="KW-0489">Methyltransferase</keyword>
<keyword evidence="9" id="KW-0949">S-adenosyl-L-methionine</keyword>
<dbReference type="GO" id="GO:0030174">
    <property type="term" value="P:regulation of DNA-templated DNA replication initiation"/>
    <property type="evidence" value="ECO:0007669"/>
    <property type="project" value="EnsemblFungi"/>
</dbReference>
<dbReference type="GeneID" id="34523107"/>
<dbReference type="Pfam" id="PF00397">
    <property type="entry name" value="WW"/>
    <property type="match status" value="1"/>
</dbReference>
<dbReference type="AlphaFoldDB" id="W6MSF6"/>
<evidence type="ECO:0000256" key="13">
    <source>
        <dbReference type="ARBA" id="ARBA00030091"/>
    </source>
</evidence>
<dbReference type="PROSITE" id="PS51568">
    <property type="entry name" value="SAM_MT43_SET2_1"/>
    <property type="match status" value="1"/>
</dbReference>
<feature type="domain" description="WW" evidence="16">
    <location>
        <begin position="516"/>
        <end position="550"/>
    </location>
</feature>
<feature type="region of interest" description="Disordered" evidence="15">
    <location>
        <begin position="552"/>
        <end position="592"/>
    </location>
</feature>
<dbReference type="GO" id="GO:0003723">
    <property type="term" value="F:RNA binding"/>
    <property type="evidence" value="ECO:0007669"/>
    <property type="project" value="EnsemblFungi"/>
</dbReference>
<comment type="catalytic activity">
    <reaction evidence="14">
        <text>L-lysyl(36)-[histone H3] + 3 S-adenosyl-L-methionine = N(6),N(6),N(6)-trimethyl-L-lysyl(36)-[histone H3] + 3 S-adenosyl-L-homocysteine + 3 H(+)</text>
        <dbReference type="Rhea" id="RHEA:60324"/>
        <dbReference type="Rhea" id="RHEA-COMP:9785"/>
        <dbReference type="Rhea" id="RHEA-COMP:15536"/>
        <dbReference type="ChEBI" id="CHEBI:15378"/>
        <dbReference type="ChEBI" id="CHEBI:29969"/>
        <dbReference type="ChEBI" id="CHEBI:57856"/>
        <dbReference type="ChEBI" id="CHEBI:59789"/>
        <dbReference type="ChEBI" id="CHEBI:61961"/>
        <dbReference type="EC" id="2.1.1.359"/>
    </reaction>
</comment>
<keyword evidence="21" id="KW-1185">Reference proteome</keyword>
<keyword evidence="10" id="KW-0805">Transcription regulation</keyword>
<dbReference type="Gene3D" id="2.20.70.10">
    <property type="match status" value="1"/>
</dbReference>
<dbReference type="HOGENOM" id="CLU_008492_1_1_1"/>
<feature type="region of interest" description="Disordered" evidence="15">
    <location>
        <begin position="1"/>
        <end position="47"/>
    </location>
</feature>
<dbReference type="RefSeq" id="XP_022461719.1">
    <property type="nucleotide sequence ID" value="XM_022601841.1"/>
</dbReference>
<dbReference type="EMBL" id="HG793131">
    <property type="protein sequence ID" value="CDK29736.1"/>
    <property type="molecule type" value="Genomic_DNA"/>
</dbReference>
<dbReference type="Pfam" id="PF17907">
    <property type="entry name" value="AWS"/>
    <property type="match status" value="1"/>
</dbReference>
<comment type="subcellular location">
    <subcellularLocation>
        <location evidence="2">Chromosome</location>
    </subcellularLocation>
    <subcellularLocation>
        <location evidence="1">Nucleus</location>
    </subcellularLocation>
</comment>
<dbReference type="CDD" id="cd00201">
    <property type="entry name" value="WW"/>
    <property type="match status" value="1"/>
</dbReference>
<dbReference type="SMART" id="SM00456">
    <property type="entry name" value="WW"/>
    <property type="match status" value="1"/>
</dbReference>
<gene>
    <name evidence="20" type="ORF">KUCA_T00005729001</name>
</gene>
<evidence type="ECO:0000256" key="1">
    <source>
        <dbReference type="ARBA" id="ARBA00004123"/>
    </source>
</evidence>
<dbReference type="GO" id="GO:0005694">
    <property type="term" value="C:chromosome"/>
    <property type="evidence" value="ECO:0007669"/>
    <property type="project" value="UniProtKB-SubCell"/>
</dbReference>
<evidence type="ECO:0000256" key="10">
    <source>
        <dbReference type="ARBA" id="ARBA00023015"/>
    </source>
</evidence>
<dbReference type="GO" id="GO:0060195">
    <property type="term" value="P:negative regulation of antisense RNA transcription"/>
    <property type="evidence" value="ECO:0007669"/>
    <property type="project" value="EnsemblFungi"/>
</dbReference>
<dbReference type="GO" id="GO:0030437">
    <property type="term" value="P:ascospore formation"/>
    <property type="evidence" value="ECO:0007669"/>
    <property type="project" value="EnsemblFungi"/>
</dbReference>
<accession>W6MSF6</accession>
<feature type="compositionally biased region" description="Basic and acidic residues" evidence="15">
    <location>
        <begin position="562"/>
        <end position="592"/>
    </location>
</feature>
<dbReference type="CDD" id="cd19172">
    <property type="entry name" value="SET_SETD2"/>
    <property type="match status" value="1"/>
</dbReference>
<dbReference type="STRING" id="1382522.W6MSF6"/>
<evidence type="ECO:0000256" key="11">
    <source>
        <dbReference type="ARBA" id="ARBA00023163"/>
    </source>
</evidence>
<proteinExistence type="predicted"/>
<protein>
    <recommendedName>
        <fullName evidence="4">Histone-lysine N-methyltransferase, H3 lysine-36 specific</fullName>
        <ecNumber evidence="3">2.1.1.359</ecNumber>
    </recommendedName>
    <alternativeName>
        <fullName evidence="13">SET domain-containing protein 2</fullName>
    </alternativeName>
</protein>
<feature type="compositionally biased region" description="Polar residues" evidence="15">
    <location>
        <begin position="739"/>
        <end position="748"/>
    </location>
</feature>
<feature type="domain" description="Post-SET" evidence="18">
    <location>
        <begin position="265"/>
        <end position="281"/>
    </location>
</feature>
<dbReference type="InterPro" id="IPR036020">
    <property type="entry name" value="WW_dom_sf"/>
</dbReference>
<dbReference type="GO" id="GO:0140955">
    <property type="term" value="F:histone H3K36 trimethyltransferase activity"/>
    <property type="evidence" value="ECO:0007669"/>
    <property type="project" value="UniProtKB-EC"/>
</dbReference>
<dbReference type="InterPro" id="IPR001214">
    <property type="entry name" value="SET_dom"/>
</dbReference>
<dbReference type="InterPro" id="IPR050777">
    <property type="entry name" value="SET2_Histone-Lys_MeTrsfase"/>
</dbReference>
<name>W6MSF6_9ASCO</name>
<evidence type="ECO:0000313" key="20">
    <source>
        <dbReference type="EMBL" id="CDK29736.1"/>
    </source>
</evidence>
<dbReference type="SMART" id="SM00570">
    <property type="entry name" value="AWS"/>
    <property type="match status" value="1"/>
</dbReference>
<evidence type="ECO:0000259" key="19">
    <source>
        <dbReference type="PROSITE" id="PS51215"/>
    </source>
</evidence>
<feature type="compositionally biased region" description="Basic and acidic residues" evidence="15">
    <location>
        <begin position="27"/>
        <end position="36"/>
    </location>
</feature>
<dbReference type="PANTHER" id="PTHR22884">
    <property type="entry name" value="SET DOMAIN PROTEINS"/>
    <property type="match status" value="1"/>
</dbReference>
<dbReference type="PROSITE" id="PS01159">
    <property type="entry name" value="WW_DOMAIN_1"/>
    <property type="match status" value="1"/>
</dbReference>
<dbReference type="InterPro" id="IPR044437">
    <property type="entry name" value="SETD2/Set2_SET"/>
</dbReference>
<dbReference type="PROSITE" id="PS50280">
    <property type="entry name" value="SET"/>
    <property type="match status" value="1"/>
</dbReference>
<dbReference type="SUPFAM" id="SSF51045">
    <property type="entry name" value="WW domain"/>
    <property type="match status" value="1"/>
</dbReference>
<evidence type="ECO:0000259" key="16">
    <source>
        <dbReference type="PROSITE" id="PS50020"/>
    </source>
</evidence>
<keyword evidence="12" id="KW-0539">Nucleus</keyword>
<reference evidence="20" key="1">
    <citation type="submission" date="2013-12" db="EMBL/GenBank/DDBJ databases">
        <authorList>
            <person name="Genoscope - CEA"/>
        </authorList>
    </citation>
    <scope>NUCLEOTIDE SEQUENCE</scope>
    <source>
        <strain evidence="20">CBS 1993</strain>
    </source>
</reference>
<evidence type="ECO:0000256" key="7">
    <source>
        <dbReference type="ARBA" id="ARBA00022603"/>
    </source>
</evidence>
<dbReference type="InterPro" id="IPR003616">
    <property type="entry name" value="Post-SET_dom"/>
</dbReference>
<evidence type="ECO:0000256" key="6">
    <source>
        <dbReference type="ARBA" id="ARBA00022491"/>
    </source>
</evidence>
<dbReference type="Pfam" id="PF08236">
    <property type="entry name" value="SRI"/>
    <property type="match status" value="1"/>
</dbReference>
<keyword evidence="8" id="KW-0808">Transferase</keyword>
<evidence type="ECO:0000256" key="2">
    <source>
        <dbReference type="ARBA" id="ARBA00004286"/>
    </source>
</evidence>
<feature type="domain" description="AWS" evidence="19">
    <location>
        <begin position="83"/>
        <end position="139"/>
    </location>
</feature>
<dbReference type="EC" id="2.1.1.359" evidence="3"/>
<evidence type="ECO:0000256" key="3">
    <source>
        <dbReference type="ARBA" id="ARBA00012178"/>
    </source>
</evidence>
<dbReference type="GO" id="GO:0140954">
    <property type="term" value="F:histone H3K36 dimethyltransferase activity"/>
    <property type="evidence" value="ECO:0007669"/>
    <property type="project" value="EnsemblFungi"/>
</dbReference>
<keyword evidence="11" id="KW-0804">Transcription</keyword>
<dbReference type="OrthoDB" id="422362at2759"/>
<keyword evidence="5" id="KW-0158">Chromosome</keyword>
<dbReference type="InterPro" id="IPR046341">
    <property type="entry name" value="SET_dom_sf"/>
</dbReference>
<dbReference type="SUPFAM" id="SSF82199">
    <property type="entry name" value="SET domain"/>
    <property type="match status" value="1"/>
</dbReference>
<dbReference type="GO" id="GO:0005634">
    <property type="term" value="C:nucleus"/>
    <property type="evidence" value="ECO:0007669"/>
    <property type="project" value="UniProtKB-SubCell"/>
</dbReference>
<feature type="domain" description="SET" evidence="17">
    <location>
        <begin position="141"/>
        <end position="258"/>
    </location>
</feature>
<evidence type="ECO:0000259" key="17">
    <source>
        <dbReference type="PROSITE" id="PS50280"/>
    </source>
</evidence>
<evidence type="ECO:0000256" key="4">
    <source>
        <dbReference type="ARBA" id="ARBA00018028"/>
    </source>
</evidence>
<dbReference type="SMART" id="SM00317">
    <property type="entry name" value="SET"/>
    <property type="match status" value="1"/>
</dbReference>
<dbReference type="Gene3D" id="2.170.270.10">
    <property type="entry name" value="SET domain"/>
    <property type="match status" value="1"/>
</dbReference>
<organism evidence="20 21">
    <name type="scientific">Kuraishia capsulata CBS 1993</name>
    <dbReference type="NCBI Taxonomy" id="1382522"/>
    <lineage>
        <taxon>Eukaryota</taxon>
        <taxon>Fungi</taxon>
        <taxon>Dikarya</taxon>
        <taxon>Ascomycota</taxon>
        <taxon>Saccharomycotina</taxon>
        <taxon>Pichiomycetes</taxon>
        <taxon>Pichiales</taxon>
        <taxon>Pichiaceae</taxon>
        <taxon>Kuraishia</taxon>
    </lineage>
</organism>
<evidence type="ECO:0000313" key="21">
    <source>
        <dbReference type="Proteomes" id="UP000019384"/>
    </source>
</evidence>
<dbReference type="GO" id="GO:0006283">
    <property type="term" value="P:transcription-coupled nucleotide-excision repair"/>
    <property type="evidence" value="ECO:0007669"/>
    <property type="project" value="EnsemblFungi"/>
</dbReference>
<dbReference type="Pfam" id="PF00856">
    <property type="entry name" value="SET"/>
    <property type="match status" value="1"/>
</dbReference>
<dbReference type="InterPro" id="IPR025788">
    <property type="entry name" value="Set2_fungi"/>
</dbReference>
<reference evidence="20" key="2">
    <citation type="submission" date="2014-02" db="EMBL/GenBank/DDBJ databases">
        <title>Complete DNA sequence of /Kuraishia capsulata/ illustrates novel genomic features among budding yeasts (/Saccharomycotina/).</title>
        <authorList>
            <person name="Morales L."/>
            <person name="Noel B."/>
            <person name="Porcel B."/>
            <person name="Marcet-Houben M."/>
            <person name="Hullo M-F."/>
            <person name="Sacerdot C."/>
            <person name="Tekaia F."/>
            <person name="Leh-Louis V."/>
            <person name="Despons L."/>
            <person name="Khanna V."/>
            <person name="Aury J-M."/>
            <person name="Barbe V."/>
            <person name="Couloux A."/>
            <person name="Labadie K."/>
            <person name="Pelletier E."/>
            <person name="Souciet J-L."/>
            <person name="Boekhout T."/>
            <person name="Gabaldon T."/>
            <person name="Wincker P."/>
            <person name="Dujon B."/>
        </authorList>
    </citation>
    <scope>NUCLEOTIDE SEQUENCE</scope>
    <source>
        <strain evidence="20">CBS 1993</strain>
    </source>
</reference>
<dbReference type="GO" id="GO:0009302">
    <property type="term" value="P:sno(s)RNA transcription"/>
    <property type="evidence" value="ECO:0007669"/>
    <property type="project" value="EnsemblFungi"/>
</dbReference>
<evidence type="ECO:0000259" key="18">
    <source>
        <dbReference type="PROSITE" id="PS50868"/>
    </source>
</evidence>
<dbReference type="SMART" id="SM00508">
    <property type="entry name" value="PostSET"/>
    <property type="match status" value="1"/>
</dbReference>
<sequence length="756" mass="86568">MVVADSVDEYSSPEKEPFSASDTENDATSREQDSKALKKSASPPPPKLFLNLPDKTEEALATFNLLQLSKYQNAKLGSCGRQTEDMTCDCREDFDTNTKVNHACGEDSECINRLTSVECLDESCSCGSDCQNQRFQKKAYAKVCVIQTEHKGFGLRAEEDLGQDQFIYEYIGEVVDEPSFRNRMIDYDNQGLKHFYFMMLQKGEFIDATKAGCLARFCNHSCSPNAYVDKWVVGKKLRMGIFAKKNILKGEEITFDYNVDRYGAQAQKCYCGEPNCIGFIGGKTQTDSARILPHIIAEALAVTSSQEKEWLKLMKQKGIKRSEKDDDTINAEFVASLEIKTIGFDEVPKITGCLLQPNLDFIVMEKIIDRVVMTEDETVLHRIAKVHGVEAFSTILKNILSAGSDDTTNLDQKRKLSDTEESLVFKVLKLMSAWPKMKYRNRIVNSQVELYLEAIVDRFNDDLTELAQFLLDQWKQLPMEFKIPKRLDGPSSQKEDILADARRSKNHDDSRRIDGKPLPEGWQWAVDANTGNIYFYNREKNLTQWEKPVAEKKPIALPKGPRRLDDEKEKIIEKQRRRDEDRKREKQERDAKLKQEKYKLEQEQEEIKRLTGLADIIAQAKAQQEELARLAAESAKETKHKKSSSQPVDCERLWARALASVVPNMLKKYEKEIGHDNLKLCAKDIVKVLAEKEVKRHGTSKPPVTFDEEKRAKMKSFVKPYMEKFVAKLEQKRQKKRSLSNGNGTSEKQPSKRHKD</sequence>
<dbReference type="InterPro" id="IPR013257">
    <property type="entry name" value="SRI"/>
</dbReference>
<dbReference type="InterPro" id="IPR006560">
    <property type="entry name" value="AWS_dom"/>
</dbReference>
<evidence type="ECO:0000256" key="15">
    <source>
        <dbReference type="SAM" id="MobiDB-lite"/>
    </source>
</evidence>
<dbReference type="GO" id="GO:0006353">
    <property type="term" value="P:DNA-templated transcription termination"/>
    <property type="evidence" value="ECO:0007669"/>
    <property type="project" value="EnsemblFungi"/>
</dbReference>
<dbReference type="GO" id="GO:0005829">
    <property type="term" value="C:cytosol"/>
    <property type="evidence" value="ECO:0007669"/>
    <property type="project" value="EnsemblFungi"/>
</dbReference>
<dbReference type="InterPro" id="IPR038190">
    <property type="entry name" value="SRI_sf"/>
</dbReference>
<dbReference type="InterPro" id="IPR001202">
    <property type="entry name" value="WW_dom"/>
</dbReference>
<feature type="region of interest" description="Disordered" evidence="15">
    <location>
        <begin position="729"/>
        <end position="756"/>
    </location>
</feature>
<evidence type="ECO:0000256" key="8">
    <source>
        <dbReference type="ARBA" id="ARBA00022679"/>
    </source>
</evidence>
<evidence type="ECO:0000256" key="5">
    <source>
        <dbReference type="ARBA" id="ARBA00022454"/>
    </source>
</evidence>
<dbReference type="GO" id="GO:0032259">
    <property type="term" value="P:methylation"/>
    <property type="evidence" value="ECO:0007669"/>
    <property type="project" value="UniProtKB-KW"/>
</dbReference>
<dbReference type="PROSITE" id="PS50868">
    <property type="entry name" value="POST_SET"/>
    <property type="match status" value="1"/>
</dbReference>
<dbReference type="GO" id="GO:0045128">
    <property type="term" value="P:negative regulation of reciprocal meiotic recombination"/>
    <property type="evidence" value="ECO:0007669"/>
    <property type="project" value="EnsemblFungi"/>
</dbReference>
<evidence type="ECO:0000256" key="9">
    <source>
        <dbReference type="ARBA" id="ARBA00022691"/>
    </source>
</evidence>
<dbReference type="FunFam" id="2.170.270.10:FF:000033">
    <property type="entry name" value="Histone-lysine N-methyltransferase"/>
    <property type="match status" value="1"/>
</dbReference>
<evidence type="ECO:0000256" key="12">
    <source>
        <dbReference type="ARBA" id="ARBA00023242"/>
    </source>
</evidence>
<dbReference type="Gene3D" id="1.10.1740.100">
    <property type="entry name" value="Set2, Rpb1 interacting domain"/>
    <property type="match status" value="1"/>
</dbReference>
<dbReference type="PROSITE" id="PS50020">
    <property type="entry name" value="WW_DOMAIN_2"/>
    <property type="match status" value="1"/>
</dbReference>
<dbReference type="Proteomes" id="UP000019384">
    <property type="component" value="Unassembled WGS sequence"/>
</dbReference>